<name>A0A0G1N8K0_9BACT</name>
<keyword evidence="1" id="KW-0472">Membrane</keyword>
<protein>
    <submittedName>
        <fullName evidence="2">Uncharacterized protein</fullName>
    </submittedName>
</protein>
<dbReference type="EMBL" id="LCLM01000021">
    <property type="protein sequence ID" value="KKU16904.1"/>
    <property type="molecule type" value="Genomic_DNA"/>
</dbReference>
<evidence type="ECO:0000313" key="3">
    <source>
        <dbReference type="Proteomes" id="UP000034922"/>
    </source>
</evidence>
<dbReference type="STRING" id="1618589.UX25_C0021G0004"/>
<gene>
    <name evidence="2" type="ORF">UX25_C0021G0004</name>
</gene>
<evidence type="ECO:0000313" key="2">
    <source>
        <dbReference type="EMBL" id="KKU16904.1"/>
    </source>
</evidence>
<dbReference type="Proteomes" id="UP000034922">
    <property type="component" value="Unassembled WGS sequence"/>
</dbReference>
<feature type="transmembrane region" description="Helical" evidence="1">
    <location>
        <begin position="6"/>
        <end position="24"/>
    </location>
</feature>
<dbReference type="AlphaFoldDB" id="A0A0G1N8K0"/>
<proteinExistence type="predicted"/>
<evidence type="ECO:0000256" key="1">
    <source>
        <dbReference type="SAM" id="Phobius"/>
    </source>
</evidence>
<accession>A0A0G1N8K0</accession>
<sequence length="194" mass="20930">MKYLVPILIVIVIILVGGLSFFLGKSGTFIKNVPSPAPTITGTETPKPTKKVAGGGILSFPRYELMVPIDWTETKESQGADDEKIILTKGSYQISITQGGFGGAACLFPGDADIEGPSARYEAYKELTTQSGDEFRRSWTGDELTSTGFAICHKTQYGWGAPTLYGHIAFITPAVKSRAMLDEMDAILSSLKKI</sequence>
<reference evidence="2 3" key="1">
    <citation type="journal article" date="2015" name="Nature">
        <title>rRNA introns, odd ribosomes, and small enigmatic genomes across a large radiation of phyla.</title>
        <authorList>
            <person name="Brown C.T."/>
            <person name="Hug L.A."/>
            <person name="Thomas B.C."/>
            <person name="Sharon I."/>
            <person name="Castelle C.J."/>
            <person name="Singh A."/>
            <person name="Wilkins M.J."/>
            <person name="Williams K.H."/>
            <person name="Banfield J.F."/>
        </authorList>
    </citation>
    <scope>NUCLEOTIDE SEQUENCE [LARGE SCALE GENOMIC DNA]</scope>
</reference>
<comment type="caution">
    <text evidence="2">The sequence shown here is derived from an EMBL/GenBank/DDBJ whole genome shotgun (WGS) entry which is preliminary data.</text>
</comment>
<organism evidence="2 3">
    <name type="scientific">Candidatus Woesebacteria bacterium GW2011_GWC2_45_9</name>
    <dbReference type="NCBI Taxonomy" id="1618589"/>
    <lineage>
        <taxon>Bacteria</taxon>
        <taxon>Candidatus Woeseibacteriota</taxon>
    </lineage>
</organism>
<keyword evidence="1" id="KW-0812">Transmembrane</keyword>
<keyword evidence="1" id="KW-1133">Transmembrane helix</keyword>